<dbReference type="PATRIC" id="fig|1330534.3.peg.3507"/>
<evidence type="ECO:0000259" key="7">
    <source>
        <dbReference type="Pfam" id="PF17851"/>
    </source>
</evidence>
<dbReference type="GO" id="GO:0005975">
    <property type="term" value="P:carbohydrate metabolic process"/>
    <property type="evidence" value="ECO:0007669"/>
    <property type="project" value="InterPro"/>
</dbReference>
<dbReference type="SUPFAM" id="SSF75005">
    <property type="entry name" value="Arabinanase/levansucrase/invertase"/>
    <property type="match status" value="1"/>
</dbReference>
<name>U4QXV2_9FIRM</name>
<feature type="active site" description="Proton acceptor" evidence="4">
    <location>
        <position position="14"/>
    </location>
</feature>
<dbReference type="PANTHER" id="PTHR42812:SF12">
    <property type="entry name" value="BETA-XYLOSIDASE-RELATED"/>
    <property type="match status" value="1"/>
</dbReference>
<evidence type="ECO:0000256" key="2">
    <source>
        <dbReference type="ARBA" id="ARBA00022801"/>
    </source>
</evidence>
<dbReference type="InterPro" id="IPR006710">
    <property type="entry name" value="Glyco_hydro_43"/>
</dbReference>
<dbReference type="Proteomes" id="UP000016860">
    <property type="component" value="Unassembled WGS sequence"/>
</dbReference>
<dbReference type="InterPro" id="IPR013320">
    <property type="entry name" value="ConA-like_dom_sf"/>
</dbReference>
<dbReference type="Pfam" id="PF04616">
    <property type="entry name" value="Glyco_hydro_43"/>
    <property type="match status" value="1"/>
</dbReference>
<feature type="domain" description="Beta-xylosidase C-terminal Concanavalin A-like" evidence="7">
    <location>
        <begin position="304"/>
        <end position="497"/>
    </location>
</feature>
<evidence type="ECO:0000256" key="1">
    <source>
        <dbReference type="ARBA" id="ARBA00009865"/>
    </source>
</evidence>
<evidence type="ECO:0000313" key="8">
    <source>
        <dbReference type="EMBL" id="EPR09359.1"/>
    </source>
</evidence>
<dbReference type="RefSeq" id="WP_020816917.1">
    <property type="nucleotide sequence ID" value="NZ_ATAY01000088.1"/>
</dbReference>
<evidence type="ECO:0000313" key="9">
    <source>
        <dbReference type="Proteomes" id="UP000016860"/>
    </source>
</evidence>
<dbReference type="EMBL" id="ATAY01000088">
    <property type="protein sequence ID" value="EPR09359.1"/>
    <property type="molecule type" value="Genomic_DNA"/>
</dbReference>
<dbReference type="GO" id="GO:0004553">
    <property type="term" value="F:hydrolase activity, hydrolyzing O-glycosyl compounds"/>
    <property type="evidence" value="ECO:0007669"/>
    <property type="project" value="InterPro"/>
</dbReference>
<proteinExistence type="inferred from homology"/>
<dbReference type="InterPro" id="IPR041542">
    <property type="entry name" value="GH43_C2"/>
</dbReference>
<evidence type="ECO:0000256" key="4">
    <source>
        <dbReference type="PIRSR" id="PIRSR606710-1"/>
    </source>
</evidence>
<dbReference type="PANTHER" id="PTHR42812">
    <property type="entry name" value="BETA-XYLOSIDASE"/>
    <property type="match status" value="1"/>
</dbReference>
<feature type="site" description="Important for catalytic activity, responsible for pKa modulation of the active site Glu and correct orientation of both the proton donor and substrate" evidence="5">
    <location>
        <position position="125"/>
    </location>
</feature>
<accession>U4QXV2</accession>
<keyword evidence="2 6" id="KW-0378">Hydrolase</keyword>
<dbReference type="SUPFAM" id="SSF49899">
    <property type="entry name" value="Concanavalin A-like lectins/glucanases"/>
    <property type="match status" value="1"/>
</dbReference>
<dbReference type="Gene3D" id="2.60.120.200">
    <property type="match status" value="1"/>
</dbReference>
<reference evidence="8 9" key="1">
    <citation type="journal article" date="2013" name="Genome Announc.">
        <title>Draft Genome Sequence of the Cellulolytic Bacterium Clostridium papyrosolvens C7 (ATCC 700395).</title>
        <authorList>
            <person name="Zepeda V."/>
            <person name="Dassa B."/>
            <person name="Borovok I."/>
            <person name="Lamed R."/>
            <person name="Bayer E.A."/>
            <person name="Cate J.H."/>
        </authorList>
    </citation>
    <scope>NUCLEOTIDE SEQUENCE [LARGE SCALE GENOMIC DNA]</scope>
    <source>
        <strain evidence="8 9">C7</strain>
    </source>
</reference>
<comment type="caution">
    <text evidence="8">The sequence shown here is derived from an EMBL/GenBank/DDBJ whole genome shotgun (WGS) entry which is preliminary data.</text>
</comment>
<dbReference type="OrthoDB" id="9801455at2"/>
<evidence type="ECO:0000256" key="3">
    <source>
        <dbReference type="ARBA" id="ARBA00023295"/>
    </source>
</evidence>
<keyword evidence="3 6" id="KW-0326">Glycosidase</keyword>
<dbReference type="CDD" id="cd09001">
    <property type="entry name" value="GH43_FsAxh1-like"/>
    <property type="match status" value="1"/>
</dbReference>
<feature type="active site" description="Proton donor" evidence="4">
    <location>
        <position position="178"/>
    </location>
</feature>
<dbReference type="InterPro" id="IPR023296">
    <property type="entry name" value="Glyco_hydro_beta-prop_sf"/>
</dbReference>
<gene>
    <name evidence="8" type="ORF">L323_17650</name>
</gene>
<comment type="similarity">
    <text evidence="1 6">Belongs to the glycosyl hydrolase 43 family.</text>
</comment>
<dbReference type="AlphaFoldDB" id="U4QXV2"/>
<dbReference type="STRING" id="1330534.L323_17650"/>
<dbReference type="Pfam" id="PF17851">
    <property type="entry name" value="GH43_C2"/>
    <property type="match status" value="1"/>
</dbReference>
<protein>
    <submittedName>
        <fullName evidence="8">Glycoside hydrolase</fullName>
    </submittedName>
</protein>
<sequence length="503" mass="58483">MKIQNPIIWADMPDPDVIRTGDTYYMVSTTMFVMPGAPILKSKDLCHWELVSYVFNTIEDNDIYQLKNGKNAYGKGQWATSLKFYNGLYYACFVCHDMQKTYIYYTDNIEKSGWNRYIINDVFHDMSFLLDNGRPYLIYGNGDIKIVELKEDLSGVKDAGINQRLFSTPSENIRLRCEGCRAYKIYGYYYLLFIEWPDDGNSRRRVVCYRSKELVGEYERKILLDDDMGYQNQGIAQGALIDTLEGEWYSILFQDHGAVGRIPYLLPVSWEAGWPNLGINGKVPEEFEIPLKEYDAKPLITCDSFNHNENELDLRWEWNHNPEEECWTFTEHPGYLRLRTKSLAKNLLTARNTLTQRTSGPRCAFSVELKTEGMKAGDYAGLIALQGDYGAIGIRADENNLKRIIVTKKASDGRQKEEEYRLFTDNSIFLRIEFDFKNSRDIAEFYYSQDSINWVKLGSDLHMTYTLDLFIGYRVGIFYYSQKTAGGFADFRDFIYESILKVF</sequence>
<evidence type="ECO:0000256" key="5">
    <source>
        <dbReference type="PIRSR" id="PIRSR606710-2"/>
    </source>
</evidence>
<evidence type="ECO:0000256" key="6">
    <source>
        <dbReference type="RuleBase" id="RU361187"/>
    </source>
</evidence>
<dbReference type="InterPro" id="IPR051795">
    <property type="entry name" value="Glycosyl_Hydrlase_43"/>
</dbReference>
<dbReference type="Gene3D" id="2.115.10.20">
    <property type="entry name" value="Glycosyl hydrolase domain, family 43"/>
    <property type="match status" value="1"/>
</dbReference>
<organism evidence="8 9">
    <name type="scientific">Ruminiclostridium papyrosolvens C7</name>
    <dbReference type="NCBI Taxonomy" id="1330534"/>
    <lineage>
        <taxon>Bacteria</taxon>
        <taxon>Bacillati</taxon>
        <taxon>Bacillota</taxon>
        <taxon>Clostridia</taxon>
        <taxon>Eubacteriales</taxon>
        <taxon>Oscillospiraceae</taxon>
        <taxon>Ruminiclostridium</taxon>
    </lineage>
</organism>